<dbReference type="RefSeq" id="WP_071808349.1">
    <property type="nucleotide sequence ID" value="NZ_MEIA01000438.1"/>
</dbReference>
<comment type="caution">
    <text evidence="4">The sequence shown here is derived from an EMBL/GenBank/DDBJ whole genome shotgun (WGS) entry which is preliminary data.</text>
</comment>
<dbReference type="Pfam" id="PF00440">
    <property type="entry name" value="TetR_N"/>
    <property type="match status" value="1"/>
</dbReference>
<evidence type="ECO:0000313" key="5">
    <source>
        <dbReference type="Proteomes" id="UP000182486"/>
    </source>
</evidence>
<organism evidence="4 5">
    <name type="scientific">Couchioplanes caeruleus subsp. caeruleus</name>
    <dbReference type="NCBI Taxonomy" id="56427"/>
    <lineage>
        <taxon>Bacteria</taxon>
        <taxon>Bacillati</taxon>
        <taxon>Actinomycetota</taxon>
        <taxon>Actinomycetes</taxon>
        <taxon>Micromonosporales</taxon>
        <taxon>Micromonosporaceae</taxon>
        <taxon>Couchioplanes</taxon>
    </lineage>
</organism>
<dbReference type="Proteomes" id="UP000182486">
    <property type="component" value="Unassembled WGS sequence"/>
</dbReference>
<accession>A0A1K0GG97</accession>
<dbReference type="EMBL" id="MEIA01000438">
    <property type="protein sequence ID" value="OJF11198.1"/>
    <property type="molecule type" value="Genomic_DNA"/>
</dbReference>
<evidence type="ECO:0000313" key="4">
    <source>
        <dbReference type="EMBL" id="OJF11198.1"/>
    </source>
</evidence>
<dbReference type="PANTHER" id="PTHR43479">
    <property type="entry name" value="ACREF/ENVCD OPERON REPRESSOR-RELATED"/>
    <property type="match status" value="1"/>
</dbReference>
<dbReference type="SUPFAM" id="SSF46689">
    <property type="entry name" value="Homeodomain-like"/>
    <property type="match status" value="1"/>
</dbReference>
<evidence type="ECO:0000256" key="1">
    <source>
        <dbReference type="ARBA" id="ARBA00023125"/>
    </source>
</evidence>
<dbReference type="AlphaFoldDB" id="A0A1K0GG97"/>
<evidence type="ECO:0000256" key="2">
    <source>
        <dbReference type="PROSITE-ProRule" id="PRU00335"/>
    </source>
</evidence>
<dbReference type="GO" id="GO:0003677">
    <property type="term" value="F:DNA binding"/>
    <property type="evidence" value="ECO:0007669"/>
    <property type="project" value="UniProtKB-UniRule"/>
</dbReference>
<feature type="DNA-binding region" description="H-T-H motif" evidence="2">
    <location>
        <begin position="33"/>
        <end position="52"/>
    </location>
</feature>
<protein>
    <recommendedName>
        <fullName evidence="3">HTH tetR-type domain-containing protein</fullName>
    </recommendedName>
</protein>
<keyword evidence="1 2" id="KW-0238">DNA-binding</keyword>
<dbReference type="PROSITE" id="PS50977">
    <property type="entry name" value="HTH_TETR_2"/>
    <property type="match status" value="1"/>
</dbReference>
<dbReference type="PANTHER" id="PTHR43479:SF7">
    <property type="entry name" value="TETR-FAMILY TRANSCRIPTIONAL REGULATOR"/>
    <property type="match status" value="1"/>
</dbReference>
<dbReference type="InterPro" id="IPR001647">
    <property type="entry name" value="HTH_TetR"/>
</dbReference>
<proteinExistence type="predicted"/>
<dbReference type="PRINTS" id="PR00455">
    <property type="entry name" value="HTHTETR"/>
</dbReference>
<dbReference type="Gene3D" id="1.10.357.10">
    <property type="entry name" value="Tetracycline Repressor, domain 2"/>
    <property type="match status" value="1"/>
</dbReference>
<evidence type="ECO:0000259" key="3">
    <source>
        <dbReference type="PROSITE" id="PS50977"/>
    </source>
</evidence>
<feature type="domain" description="HTH tetR-type" evidence="3">
    <location>
        <begin position="10"/>
        <end position="70"/>
    </location>
</feature>
<dbReference type="InterPro" id="IPR009057">
    <property type="entry name" value="Homeodomain-like_sf"/>
</dbReference>
<dbReference type="InterPro" id="IPR050624">
    <property type="entry name" value="HTH-type_Tx_Regulator"/>
</dbReference>
<keyword evidence="5" id="KW-1185">Reference proteome</keyword>
<gene>
    <name evidence="4" type="ORF">BG844_28220</name>
</gene>
<sequence>MATTPDRRVRRTRAALREALLDLMAERGYDAVTVQDIIDRADVGRSTFYNHYTDKDDLLRDNFADLRTIVAQPGTATTSAGHRLRFSLPLLRHVQQQRRLLLALLAGGGRTPVLRQVEQVLIDIVRDELTDRRSPDTGRIPIDAQARYTVGAYLALLQWWLTDQPQMAPDEADRIFQTLVTPGLRAGTRLAPTTDGSARPTR</sequence>
<name>A0A1K0GG97_9ACTN</name>
<reference evidence="4 5" key="1">
    <citation type="submission" date="2016-09" db="EMBL/GenBank/DDBJ databases">
        <title>Couchioplanes caeruleus draft genome sequence.</title>
        <authorList>
            <person name="Sheehan J."/>
            <person name="Caffrey P."/>
        </authorList>
    </citation>
    <scope>NUCLEOTIDE SEQUENCE [LARGE SCALE GENOMIC DNA]</scope>
    <source>
        <strain evidence="4 5">DSM 43634</strain>
    </source>
</reference>